<name>A0AAN9T1B8_PSOTE</name>
<keyword evidence="2" id="KW-1185">Reference proteome</keyword>
<gene>
    <name evidence="1" type="ORF">VNO78_03546</name>
</gene>
<evidence type="ECO:0000313" key="1">
    <source>
        <dbReference type="EMBL" id="KAK7412099.1"/>
    </source>
</evidence>
<proteinExistence type="predicted"/>
<evidence type="ECO:0000313" key="2">
    <source>
        <dbReference type="Proteomes" id="UP001386955"/>
    </source>
</evidence>
<reference evidence="1 2" key="1">
    <citation type="submission" date="2024-01" db="EMBL/GenBank/DDBJ databases">
        <title>The genomes of 5 underutilized Papilionoideae crops provide insights into root nodulation and disease resistanc.</title>
        <authorList>
            <person name="Jiang F."/>
        </authorList>
    </citation>
    <scope>NUCLEOTIDE SEQUENCE [LARGE SCALE GENOMIC DNA]</scope>
    <source>
        <strain evidence="1">DUOXIRENSHENG_FW03</strain>
        <tissue evidence="1">Leaves</tissue>
    </source>
</reference>
<sequence>MDYGLWGIEAPGIRVCKDEKAIAYASVFNPLMTVLVGIAGSGTEEIEVVVTSRVAEHDKSMCSNDFHSCSKGNIVGKDHDS</sequence>
<dbReference type="AlphaFoldDB" id="A0AAN9T1B8"/>
<organism evidence="1 2">
    <name type="scientific">Psophocarpus tetragonolobus</name>
    <name type="common">Winged bean</name>
    <name type="synonym">Dolichos tetragonolobus</name>
    <dbReference type="NCBI Taxonomy" id="3891"/>
    <lineage>
        <taxon>Eukaryota</taxon>
        <taxon>Viridiplantae</taxon>
        <taxon>Streptophyta</taxon>
        <taxon>Embryophyta</taxon>
        <taxon>Tracheophyta</taxon>
        <taxon>Spermatophyta</taxon>
        <taxon>Magnoliopsida</taxon>
        <taxon>eudicotyledons</taxon>
        <taxon>Gunneridae</taxon>
        <taxon>Pentapetalae</taxon>
        <taxon>rosids</taxon>
        <taxon>fabids</taxon>
        <taxon>Fabales</taxon>
        <taxon>Fabaceae</taxon>
        <taxon>Papilionoideae</taxon>
        <taxon>50 kb inversion clade</taxon>
        <taxon>NPAAA clade</taxon>
        <taxon>indigoferoid/millettioid clade</taxon>
        <taxon>Phaseoleae</taxon>
        <taxon>Psophocarpus</taxon>
    </lineage>
</organism>
<protein>
    <submittedName>
        <fullName evidence="1">Uncharacterized protein</fullName>
    </submittedName>
</protein>
<comment type="caution">
    <text evidence="1">The sequence shown here is derived from an EMBL/GenBank/DDBJ whole genome shotgun (WGS) entry which is preliminary data.</text>
</comment>
<dbReference type="Proteomes" id="UP001386955">
    <property type="component" value="Unassembled WGS sequence"/>
</dbReference>
<accession>A0AAN9T1B8</accession>
<dbReference type="EMBL" id="JAYMYS010000001">
    <property type="protein sequence ID" value="KAK7412099.1"/>
    <property type="molecule type" value="Genomic_DNA"/>
</dbReference>